<dbReference type="Gene3D" id="1.10.10.10">
    <property type="entry name" value="Winged helix-like DNA-binding domain superfamily/Winged helix DNA-binding domain"/>
    <property type="match status" value="1"/>
</dbReference>
<accession>A0A6J4VJ03</accession>
<dbReference type="InterPro" id="IPR027395">
    <property type="entry name" value="WH_DNA-bd_dom"/>
</dbReference>
<evidence type="ECO:0000313" key="2">
    <source>
        <dbReference type="EMBL" id="CAA9579830.1"/>
    </source>
</evidence>
<sequence length="107" mass="11745">MNARDLTDVDRTIHAPARLMIMTILKGADVDFVYLLRETGLSKGNLATHLAKLEASGYVGVHKEGRGTLSKTTYRMTGAGQAAFARYREQLQRIVDSTAPRGRLEPG</sequence>
<evidence type="ECO:0000259" key="1">
    <source>
        <dbReference type="Pfam" id="PF13601"/>
    </source>
</evidence>
<gene>
    <name evidence="2" type="ORF">AVDCRST_MAG86-2601</name>
</gene>
<dbReference type="InterPro" id="IPR011991">
    <property type="entry name" value="ArsR-like_HTH"/>
</dbReference>
<name>A0A6J4VJ03_9DEIN</name>
<dbReference type="InterPro" id="IPR036390">
    <property type="entry name" value="WH_DNA-bd_sf"/>
</dbReference>
<feature type="domain" description="Winged helix DNA-binding" evidence="1">
    <location>
        <begin position="18"/>
        <end position="95"/>
    </location>
</feature>
<dbReference type="SUPFAM" id="SSF46785">
    <property type="entry name" value="Winged helix' DNA-binding domain"/>
    <property type="match status" value="1"/>
</dbReference>
<dbReference type="CDD" id="cd00090">
    <property type="entry name" value="HTH_ARSR"/>
    <property type="match status" value="1"/>
</dbReference>
<organism evidence="2">
    <name type="scientific">uncultured Truepera sp</name>
    <dbReference type="NCBI Taxonomy" id="543023"/>
    <lineage>
        <taxon>Bacteria</taxon>
        <taxon>Thermotogati</taxon>
        <taxon>Deinococcota</taxon>
        <taxon>Deinococci</taxon>
        <taxon>Trueperales</taxon>
        <taxon>Trueperaceae</taxon>
        <taxon>Truepera</taxon>
        <taxon>environmental samples</taxon>
    </lineage>
</organism>
<proteinExistence type="predicted"/>
<reference evidence="2" key="1">
    <citation type="submission" date="2020-02" db="EMBL/GenBank/DDBJ databases">
        <authorList>
            <person name="Meier V. D."/>
        </authorList>
    </citation>
    <scope>NUCLEOTIDE SEQUENCE</scope>
    <source>
        <strain evidence="2">AVDCRST_MAG86</strain>
    </source>
</reference>
<dbReference type="PANTHER" id="PTHR37318:SF1">
    <property type="entry name" value="BSL7504 PROTEIN"/>
    <property type="match status" value="1"/>
</dbReference>
<dbReference type="PANTHER" id="PTHR37318">
    <property type="entry name" value="BSL7504 PROTEIN"/>
    <property type="match status" value="1"/>
</dbReference>
<dbReference type="InterPro" id="IPR036388">
    <property type="entry name" value="WH-like_DNA-bd_sf"/>
</dbReference>
<protein>
    <recommendedName>
        <fullName evidence="1">Winged helix DNA-binding domain-containing protein</fullName>
    </recommendedName>
</protein>
<dbReference type="Pfam" id="PF13601">
    <property type="entry name" value="HTH_34"/>
    <property type="match status" value="1"/>
</dbReference>
<dbReference type="EMBL" id="CADCWP010000234">
    <property type="protein sequence ID" value="CAA9579830.1"/>
    <property type="molecule type" value="Genomic_DNA"/>
</dbReference>
<dbReference type="AlphaFoldDB" id="A0A6J4VJ03"/>